<dbReference type="InterPro" id="IPR044068">
    <property type="entry name" value="CB"/>
</dbReference>
<comment type="similarity">
    <text evidence="1">Belongs to the 'phage' integrase family.</text>
</comment>
<proteinExistence type="inferred from homology"/>
<keyword evidence="10" id="KW-1185">Reference proteome</keyword>
<feature type="domain" description="Core-binding (CB)" evidence="8">
    <location>
        <begin position="103"/>
        <end position="184"/>
    </location>
</feature>
<dbReference type="Pfam" id="PF00589">
    <property type="entry name" value="Phage_integrase"/>
    <property type="match status" value="1"/>
</dbReference>
<dbReference type="Gene3D" id="1.10.150.130">
    <property type="match status" value="1"/>
</dbReference>
<dbReference type="InterPro" id="IPR010998">
    <property type="entry name" value="Integrase_recombinase_N"/>
</dbReference>
<feature type="compositionally biased region" description="Basic and acidic residues" evidence="6">
    <location>
        <begin position="235"/>
        <end position="251"/>
    </location>
</feature>
<evidence type="ECO:0000256" key="2">
    <source>
        <dbReference type="ARBA" id="ARBA00022908"/>
    </source>
</evidence>
<dbReference type="SUPFAM" id="SSF56349">
    <property type="entry name" value="DNA breaking-rejoining enzymes"/>
    <property type="match status" value="1"/>
</dbReference>
<dbReference type="Proteomes" id="UP000596427">
    <property type="component" value="Chromosome"/>
</dbReference>
<keyword evidence="2" id="KW-0229">DNA integration</keyword>
<dbReference type="EMBL" id="CP063362">
    <property type="protein sequence ID" value="QRG05928.1"/>
    <property type="molecule type" value="Genomic_DNA"/>
</dbReference>
<keyword evidence="4" id="KW-0233">DNA recombination</keyword>
<gene>
    <name evidence="9" type="ORF">EZH22_23365</name>
</gene>
<dbReference type="Pfam" id="PF13356">
    <property type="entry name" value="Arm-DNA-bind_3"/>
    <property type="match status" value="1"/>
</dbReference>
<dbReference type="PROSITE" id="PS51900">
    <property type="entry name" value="CB"/>
    <property type="match status" value="1"/>
</dbReference>
<evidence type="ECO:0000259" key="7">
    <source>
        <dbReference type="PROSITE" id="PS51898"/>
    </source>
</evidence>
<feature type="region of interest" description="Disordered" evidence="6">
    <location>
        <begin position="230"/>
        <end position="251"/>
    </location>
</feature>
<dbReference type="GO" id="GO:0006310">
    <property type="term" value="P:DNA recombination"/>
    <property type="evidence" value="ECO:0007669"/>
    <property type="project" value="UniProtKB-KW"/>
</dbReference>
<dbReference type="PROSITE" id="PS51898">
    <property type="entry name" value="TYR_RECOMBINASE"/>
    <property type="match status" value="1"/>
</dbReference>
<evidence type="ECO:0000256" key="6">
    <source>
        <dbReference type="SAM" id="MobiDB-lite"/>
    </source>
</evidence>
<evidence type="ECO:0000256" key="5">
    <source>
        <dbReference type="PROSITE-ProRule" id="PRU01248"/>
    </source>
</evidence>
<evidence type="ECO:0000259" key="8">
    <source>
        <dbReference type="PROSITE" id="PS51900"/>
    </source>
</evidence>
<dbReference type="Gene3D" id="3.30.160.390">
    <property type="entry name" value="Integrase, DNA-binding domain"/>
    <property type="match status" value="1"/>
</dbReference>
<dbReference type="GO" id="GO:0015074">
    <property type="term" value="P:DNA integration"/>
    <property type="evidence" value="ECO:0007669"/>
    <property type="project" value="UniProtKB-KW"/>
</dbReference>
<dbReference type="PANTHER" id="PTHR30629:SF2">
    <property type="entry name" value="PROPHAGE INTEGRASE INTS-RELATED"/>
    <property type="match status" value="1"/>
</dbReference>
<dbReference type="InterPro" id="IPR002104">
    <property type="entry name" value="Integrase_catalytic"/>
</dbReference>
<dbReference type="InterPro" id="IPR013762">
    <property type="entry name" value="Integrase-like_cat_sf"/>
</dbReference>
<dbReference type="RefSeq" id="WP_203192800.1">
    <property type="nucleotide sequence ID" value="NZ_CP063362.1"/>
</dbReference>
<dbReference type="Pfam" id="PF14659">
    <property type="entry name" value="Phage_int_SAM_3"/>
    <property type="match status" value="1"/>
</dbReference>
<dbReference type="InterPro" id="IPR004107">
    <property type="entry name" value="Integrase_SAM-like_N"/>
</dbReference>
<feature type="domain" description="Tyr recombinase" evidence="7">
    <location>
        <begin position="206"/>
        <end position="428"/>
    </location>
</feature>
<evidence type="ECO:0000313" key="9">
    <source>
        <dbReference type="EMBL" id="QRG05928.1"/>
    </source>
</evidence>
<dbReference type="GO" id="GO:0003677">
    <property type="term" value="F:DNA binding"/>
    <property type="evidence" value="ECO:0007669"/>
    <property type="project" value="UniProtKB-UniRule"/>
</dbReference>
<organism evidence="9 10">
    <name type="scientific">Xanthobacter dioxanivorans</name>
    <dbReference type="NCBI Taxonomy" id="2528964"/>
    <lineage>
        <taxon>Bacteria</taxon>
        <taxon>Pseudomonadati</taxon>
        <taxon>Pseudomonadota</taxon>
        <taxon>Alphaproteobacteria</taxon>
        <taxon>Hyphomicrobiales</taxon>
        <taxon>Xanthobacteraceae</taxon>
        <taxon>Xanthobacter</taxon>
    </lineage>
</organism>
<sequence>MADALRLTKRSIDALPAVAAARTFYDADLKGFGLRVMPSGLKTFVVEYRPGSGGRGVAKRRFKIGPYGELTPDQARNMARDVLAEVRRGGDPAGERAGARAAPTVAEIAERYLAEEAYPKKKPRTAAGYAELFRNHILPAIGPRKAAQISEADVARLHRRIGAKAPIAANRAIAALSSAFAWAARVKMVPKGHNPGVGIEKFREERRETFLSSEQLERLGAAIREAETDGVPWEPRPDAKAKHAPKEENRRARIAPHAAAALRLLIFTGARLREILHLKWTHVDIERGLLLLPDSKTGKKAVVLNAPALAILASLPRIGDFVIAGEDPKKPRADLQRPWALVSRRAGFVETVEKRGPDGGPLVDRAGRSVVVERATVRLHDLRHTHASIGAGAGLGLHMIGKLLGHAQAATTARYAHLADDPVRAASETIGARLAAAMGEAPSPPSLQPK</sequence>
<protein>
    <submittedName>
        <fullName evidence="9">Integrase arm-type DNA-binding domain-containing protein</fullName>
    </submittedName>
</protein>
<dbReference type="InterPro" id="IPR050808">
    <property type="entry name" value="Phage_Integrase"/>
</dbReference>
<evidence type="ECO:0000256" key="3">
    <source>
        <dbReference type="ARBA" id="ARBA00023125"/>
    </source>
</evidence>
<dbReference type="AlphaFoldDB" id="A0A974PM99"/>
<dbReference type="PANTHER" id="PTHR30629">
    <property type="entry name" value="PROPHAGE INTEGRASE"/>
    <property type="match status" value="1"/>
</dbReference>
<dbReference type="CDD" id="cd00796">
    <property type="entry name" value="INT_Rci_Hp1_C"/>
    <property type="match status" value="1"/>
</dbReference>
<evidence type="ECO:0000313" key="10">
    <source>
        <dbReference type="Proteomes" id="UP000596427"/>
    </source>
</evidence>
<name>A0A974PM99_9HYPH</name>
<dbReference type="Gene3D" id="1.10.443.10">
    <property type="entry name" value="Intergrase catalytic core"/>
    <property type="match status" value="1"/>
</dbReference>
<accession>A0A974PM99</accession>
<reference evidence="9 10" key="1">
    <citation type="submission" date="2020-10" db="EMBL/GenBank/DDBJ databases">
        <title>Degradation of 1,4-Dioxane by Xanthobacter sp. YN2, via a Novel Group-2 Soluble Di-Iron Monooxygenase.</title>
        <authorList>
            <person name="Ma F."/>
            <person name="Wang Y."/>
            <person name="Yang J."/>
            <person name="Guo H."/>
            <person name="Su D."/>
            <person name="Yu L."/>
        </authorList>
    </citation>
    <scope>NUCLEOTIDE SEQUENCE [LARGE SCALE GENOMIC DNA]</scope>
    <source>
        <strain evidence="9 10">YN2</strain>
    </source>
</reference>
<dbReference type="InterPro" id="IPR011010">
    <property type="entry name" value="DNA_brk_join_enz"/>
</dbReference>
<evidence type="ECO:0000256" key="4">
    <source>
        <dbReference type="ARBA" id="ARBA00023172"/>
    </source>
</evidence>
<dbReference type="InterPro" id="IPR038488">
    <property type="entry name" value="Integrase_DNA-bd_sf"/>
</dbReference>
<dbReference type="InterPro" id="IPR025166">
    <property type="entry name" value="Integrase_DNA_bind_dom"/>
</dbReference>
<dbReference type="KEGG" id="xdi:EZH22_23365"/>
<evidence type="ECO:0000256" key="1">
    <source>
        <dbReference type="ARBA" id="ARBA00008857"/>
    </source>
</evidence>
<keyword evidence="3 5" id="KW-0238">DNA-binding</keyword>